<keyword evidence="4 7" id="KW-0418">Kinase</keyword>
<feature type="binding site" evidence="7">
    <location>
        <position position="79"/>
    </location>
    <ligand>
        <name>substrate</name>
    </ligand>
</feature>
<evidence type="ECO:0000256" key="5">
    <source>
        <dbReference type="ARBA" id="ARBA00022840"/>
    </source>
</evidence>
<feature type="binding site" evidence="7">
    <location>
        <position position="32"/>
    </location>
    <ligand>
        <name>substrate</name>
    </ligand>
</feature>
<evidence type="ECO:0000313" key="9">
    <source>
        <dbReference type="Proteomes" id="UP000478546"/>
    </source>
</evidence>
<keyword evidence="5 7" id="KW-0067">ATP-binding</keyword>
<keyword evidence="9" id="KW-1185">Reference proteome</keyword>
<dbReference type="SUPFAM" id="SSF52540">
    <property type="entry name" value="P-loop containing nucleoside triphosphate hydrolases"/>
    <property type="match status" value="1"/>
</dbReference>
<dbReference type="HAMAP" id="MF_00109">
    <property type="entry name" value="Shikimate_kinase"/>
    <property type="match status" value="1"/>
</dbReference>
<keyword evidence="3 7" id="KW-0547">Nucleotide-binding</keyword>
<accession>A0A6B2H6Q5</accession>
<dbReference type="GO" id="GO:0005829">
    <property type="term" value="C:cytosol"/>
    <property type="evidence" value="ECO:0007669"/>
    <property type="project" value="TreeGrafter"/>
</dbReference>
<dbReference type="Pfam" id="PF01202">
    <property type="entry name" value="SKI"/>
    <property type="match status" value="1"/>
</dbReference>
<sequence length="168" mass="18653">MLIFLIGMMGSGKTTLGKELATELNYSFVDLDAFIEEKEGRTIAQIFEQEGQERFRKIEREALQTIVANYKNAIVATGGGTPCFFDNMALMNAGGETIFLDVPAEFIAQRLSQSDLSTRPLLAGKTQSELFSFVGETLAERRQFYAQAKHIVARPPYTIDALLALFSL</sequence>
<dbReference type="GO" id="GO:0000287">
    <property type="term" value="F:magnesium ion binding"/>
    <property type="evidence" value="ECO:0007669"/>
    <property type="project" value="UniProtKB-UniRule"/>
</dbReference>
<gene>
    <name evidence="7" type="primary">aroK</name>
    <name evidence="8" type="ORF">GWO68_11400</name>
</gene>
<dbReference type="GO" id="GO:0005524">
    <property type="term" value="F:ATP binding"/>
    <property type="evidence" value="ECO:0007669"/>
    <property type="project" value="UniProtKB-UniRule"/>
</dbReference>
<dbReference type="GO" id="GO:0004765">
    <property type="term" value="F:shikimate kinase activity"/>
    <property type="evidence" value="ECO:0007669"/>
    <property type="project" value="UniProtKB-UniRule"/>
</dbReference>
<dbReference type="GO" id="GO:0009423">
    <property type="term" value="P:chorismate biosynthetic process"/>
    <property type="evidence" value="ECO:0007669"/>
    <property type="project" value="UniProtKB-UniRule"/>
</dbReference>
<evidence type="ECO:0000256" key="2">
    <source>
        <dbReference type="ARBA" id="ARBA00022679"/>
    </source>
</evidence>
<feature type="binding site" evidence="7">
    <location>
        <position position="56"/>
    </location>
    <ligand>
        <name>substrate</name>
    </ligand>
</feature>
<comment type="caution">
    <text evidence="8">The sequence shown here is derived from an EMBL/GenBank/DDBJ whole genome shotgun (WGS) entry which is preliminary data.</text>
</comment>
<dbReference type="AlphaFoldDB" id="A0A6B2H6Q5"/>
<dbReference type="RefSeq" id="WP_162346582.1">
    <property type="nucleotide sequence ID" value="NZ_JAAEAA010000013.1"/>
</dbReference>
<dbReference type="CDD" id="cd00464">
    <property type="entry name" value="SK"/>
    <property type="match status" value="1"/>
</dbReference>
<dbReference type="Proteomes" id="UP000478546">
    <property type="component" value="Unassembled WGS sequence"/>
</dbReference>
<dbReference type="EC" id="2.7.1.71" evidence="7"/>
<comment type="similarity">
    <text evidence="7">Belongs to the shikimate kinase family.</text>
</comment>
<dbReference type="PANTHER" id="PTHR21087:SF16">
    <property type="entry name" value="SHIKIMATE KINASE 1, CHLOROPLASTIC"/>
    <property type="match status" value="1"/>
</dbReference>
<keyword evidence="7" id="KW-0460">Magnesium</keyword>
<dbReference type="UniPathway" id="UPA00053">
    <property type="reaction ID" value="UER00088"/>
</dbReference>
<evidence type="ECO:0000256" key="1">
    <source>
        <dbReference type="ARBA" id="ARBA00022605"/>
    </source>
</evidence>
<feature type="binding site" evidence="7">
    <location>
        <position position="141"/>
    </location>
    <ligand>
        <name>substrate</name>
    </ligand>
</feature>
<dbReference type="InterPro" id="IPR031322">
    <property type="entry name" value="Shikimate/glucono_kinase"/>
</dbReference>
<organism evidence="8 9">
    <name type="scientific">Pontibacter fetidus</name>
    <dbReference type="NCBI Taxonomy" id="2700082"/>
    <lineage>
        <taxon>Bacteria</taxon>
        <taxon>Pseudomonadati</taxon>
        <taxon>Bacteroidota</taxon>
        <taxon>Cytophagia</taxon>
        <taxon>Cytophagales</taxon>
        <taxon>Hymenobacteraceae</taxon>
        <taxon>Pontibacter</taxon>
    </lineage>
</organism>
<comment type="caution">
    <text evidence="7">Lacks conserved residue(s) required for the propagation of feature annotation.</text>
</comment>
<dbReference type="NCBIfam" id="NF010555">
    <property type="entry name" value="PRK13949.1"/>
    <property type="match status" value="1"/>
</dbReference>
<dbReference type="InterPro" id="IPR000623">
    <property type="entry name" value="Shikimate_kinase/TSH1"/>
</dbReference>
<keyword evidence="7" id="KW-0963">Cytoplasm</keyword>
<dbReference type="InterPro" id="IPR027417">
    <property type="entry name" value="P-loop_NTPase"/>
</dbReference>
<evidence type="ECO:0000256" key="4">
    <source>
        <dbReference type="ARBA" id="ARBA00022777"/>
    </source>
</evidence>
<comment type="subunit">
    <text evidence="7">Monomer.</text>
</comment>
<reference evidence="8 9" key="1">
    <citation type="submission" date="2020-01" db="EMBL/GenBank/DDBJ databases">
        <authorList>
            <person name="Kim M.K."/>
        </authorList>
    </citation>
    <scope>NUCLEOTIDE SEQUENCE [LARGE SCALE GENOMIC DNA]</scope>
    <source>
        <strain evidence="8 9">BT213</strain>
    </source>
</reference>
<protein>
    <recommendedName>
        <fullName evidence="7">Shikimate kinase</fullName>
        <shortName evidence="7">SK</shortName>
        <ecNumber evidence="7">2.7.1.71</ecNumber>
    </recommendedName>
</protein>
<evidence type="ECO:0000256" key="6">
    <source>
        <dbReference type="ARBA" id="ARBA00023141"/>
    </source>
</evidence>
<name>A0A6B2H6Q5_9BACT</name>
<dbReference type="PRINTS" id="PR01100">
    <property type="entry name" value="SHIKIMTKNASE"/>
</dbReference>
<feature type="binding site" evidence="7">
    <location>
        <position position="14"/>
    </location>
    <ligand>
        <name>Mg(2+)</name>
        <dbReference type="ChEBI" id="CHEBI:18420"/>
    </ligand>
</feature>
<keyword evidence="2 7" id="KW-0808">Transferase</keyword>
<evidence type="ECO:0000256" key="3">
    <source>
        <dbReference type="ARBA" id="ARBA00022741"/>
    </source>
</evidence>
<proteinExistence type="inferred from homology"/>
<dbReference type="Gene3D" id="3.40.50.300">
    <property type="entry name" value="P-loop containing nucleotide triphosphate hydrolases"/>
    <property type="match status" value="1"/>
</dbReference>
<keyword evidence="7" id="KW-0479">Metal-binding</keyword>
<dbReference type="PANTHER" id="PTHR21087">
    <property type="entry name" value="SHIKIMATE KINASE"/>
    <property type="match status" value="1"/>
</dbReference>
<dbReference type="GO" id="GO:0008652">
    <property type="term" value="P:amino acid biosynthetic process"/>
    <property type="evidence" value="ECO:0007669"/>
    <property type="project" value="UniProtKB-KW"/>
</dbReference>
<dbReference type="EMBL" id="JAAEAA010000013">
    <property type="protein sequence ID" value="NDK56526.1"/>
    <property type="molecule type" value="Genomic_DNA"/>
</dbReference>
<comment type="pathway">
    <text evidence="7">Metabolic intermediate biosynthesis; chorismate biosynthesis; chorismate from D-erythrose 4-phosphate and phosphoenolpyruvate: step 5/7.</text>
</comment>
<comment type="subcellular location">
    <subcellularLocation>
        <location evidence="7">Cytoplasm</location>
    </subcellularLocation>
</comment>
<feature type="binding site" evidence="7">
    <location>
        <begin position="10"/>
        <end position="15"/>
    </location>
    <ligand>
        <name>ATP</name>
        <dbReference type="ChEBI" id="CHEBI:30616"/>
    </ligand>
</feature>
<evidence type="ECO:0000256" key="7">
    <source>
        <dbReference type="HAMAP-Rule" id="MF_00109"/>
    </source>
</evidence>
<keyword evidence="1 7" id="KW-0028">Amino-acid biosynthesis</keyword>
<comment type="function">
    <text evidence="7">Catalyzes the specific phosphorylation of the 3-hydroxyl group of shikimic acid using ATP as a cosubstrate.</text>
</comment>
<keyword evidence="6 7" id="KW-0057">Aromatic amino acid biosynthesis</keyword>
<evidence type="ECO:0000313" key="8">
    <source>
        <dbReference type="EMBL" id="NDK56526.1"/>
    </source>
</evidence>
<comment type="cofactor">
    <cofactor evidence="7">
        <name>Mg(2+)</name>
        <dbReference type="ChEBI" id="CHEBI:18420"/>
    </cofactor>
    <text evidence="7">Binds 1 Mg(2+) ion per subunit.</text>
</comment>
<comment type="catalytic activity">
    <reaction evidence="7">
        <text>shikimate + ATP = 3-phosphoshikimate + ADP + H(+)</text>
        <dbReference type="Rhea" id="RHEA:13121"/>
        <dbReference type="ChEBI" id="CHEBI:15378"/>
        <dbReference type="ChEBI" id="CHEBI:30616"/>
        <dbReference type="ChEBI" id="CHEBI:36208"/>
        <dbReference type="ChEBI" id="CHEBI:145989"/>
        <dbReference type="ChEBI" id="CHEBI:456216"/>
        <dbReference type="EC" id="2.7.1.71"/>
    </reaction>
</comment>
<feature type="binding site" evidence="7">
    <location>
        <position position="119"/>
    </location>
    <ligand>
        <name>ATP</name>
        <dbReference type="ChEBI" id="CHEBI:30616"/>
    </ligand>
</feature>
<dbReference type="GO" id="GO:0009073">
    <property type="term" value="P:aromatic amino acid family biosynthetic process"/>
    <property type="evidence" value="ECO:0007669"/>
    <property type="project" value="UniProtKB-KW"/>
</dbReference>